<evidence type="ECO:0000259" key="4">
    <source>
        <dbReference type="PROSITE" id="PS51064"/>
    </source>
</evidence>
<evidence type="ECO:0000313" key="5">
    <source>
        <dbReference type="Ensembl" id="ENSTNIP00000008788.1"/>
    </source>
</evidence>
<dbReference type="Gene3D" id="2.30.29.30">
    <property type="entry name" value="Pleckstrin-homology domain (PH domain)/Phosphotyrosine-binding domain (PTB)"/>
    <property type="match status" value="2"/>
</dbReference>
<dbReference type="InterPro" id="IPR037751">
    <property type="entry name" value="Dok1/2/3_PTB"/>
</dbReference>
<dbReference type="STRING" id="99883.ENSTNIP00000008788"/>
<reference evidence="6" key="1">
    <citation type="journal article" date="2004" name="Nature">
        <title>Genome duplication in the teleost fish Tetraodon nigroviridis reveals the early vertebrate proto-karyotype.</title>
        <authorList>
            <person name="Jaillon O."/>
            <person name="Aury J.-M."/>
            <person name="Brunet F."/>
            <person name="Petit J.-L."/>
            <person name="Stange-Thomann N."/>
            <person name="Mauceli E."/>
            <person name="Bouneau L."/>
            <person name="Fischer C."/>
            <person name="Ozouf-Costaz C."/>
            <person name="Bernot A."/>
            <person name="Nicaud S."/>
            <person name="Jaffe D."/>
            <person name="Fisher S."/>
            <person name="Lutfalla G."/>
            <person name="Dossat C."/>
            <person name="Segurens B."/>
            <person name="Dasilva C."/>
            <person name="Salanoubat M."/>
            <person name="Levy M."/>
            <person name="Boudet N."/>
            <person name="Castellano S."/>
            <person name="Anthouard V."/>
            <person name="Jubin C."/>
            <person name="Castelli V."/>
            <person name="Katinka M."/>
            <person name="Vacherie B."/>
            <person name="Biemont C."/>
            <person name="Skalli Z."/>
            <person name="Cattolico L."/>
            <person name="Poulain J."/>
            <person name="De Berardinis V."/>
            <person name="Cruaud C."/>
            <person name="Duprat S."/>
            <person name="Brottier P."/>
            <person name="Coutanceau J.-P."/>
            <person name="Gouzy J."/>
            <person name="Parra G."/>
            <person name="Lardier G."/>
            <person name="Chapple C."/>
            <person name="McKernan K.J."/>
            <person name="McEwan P."/>
            <person name="Bosak S."/>
            <person name="Kellis M."/>
            <person name="Volff J.-N."/>
            <person name="Guigo R."/>
            <person name="Zody M.C."/>
            <person name="Mesirov J."/>
            <person name="Lindblad-Toh K."/>
            <person name="Birren B."/>
            <person name="Nusbaum C."/>
            <person name="Kahn D."/>
            <person name="Robinson-Rechavi M."/>
            <person name="Laudet V."/>
            <person name="Schachter V."/>
            <person name="Quetier F."/>
            <person name="Saurin W."/>
            <person name="Scarpelli C."/>
            <person name="Wincker P."/>
            <person name="Lander E.S."/>
            <person name="Weissenbach J."/>
            <person name="Roest Crollius H."/>
        </authorList>
    </citation>
    <scope>NUCLEOTIDE SEQUENCE [LARGE SCALE GENOMIC DNA]</scope>
</reference>
<dbReference type="Pfam" id="PF02174">
    <property type="entry name" value="IRS"/>
    <property type="match status" value="1"/>
</dbReference>
<feature type="domain" description="IRS-type PTB" evidence="4">
    <location>
        <begin position="158"/>
        <end position="262"/>
    </location>
</feature>
<dbReference type="OMA" id="VIRSEAW"/>
<dbReference type="Pfam" id="PF00169">
    <property type="entry name" value="PH"/>
    <property type="match status" value="1"/>
</dbReference>
<dbReference type="Proteomes" id="UP000007303">
    <property type="component" value="Unassembled WGS sequence"/>
</dbReference>
<dbReference type="InterPro" id="IPR002404">
    <property type="entry name" value="IRS_PTB"/>
</dbReference>
<dbReference type="SMART" id="SM00310">
    <property type="entry name" value="PTBI"/>
    <property type="match status" value="1"/>
</dbReference>
<dbReference type="GeneTree" id="ENSGT00940000159868"/>
<dbReference type="PANTHER" id="PTHR21258">
    <property type="entry name" value="DOCKING PROTEIN RELATED"/>
    <property type="match status" value="1"/>
</dbReference>
<dbReference type="SMART" id="SM01244">
    <property type="entry name" value="IRS"/>
    <property type="match status" value="1"/>
</dbReference>
<dbReference type="Ensembl" id="ENSTNIT00000008958.1">
    <property type="protein sequence ID" value="ENSTNIP00000008788.1"/>
    <property type="gene ID" value="ENSTNIG00000006045.1"/>
</dbReference>
<dbReference type="GO" id="GO:0043410">
    <property type="term" value="P:positive regulation of MAPK cascade"/>
    <property type="evidence" value="ECO:0007669"/>
    <property type="project" value="TreeGrafter"/>
</dbReference>
<dbReference type="PROSITE" id="PS51064">
    <property type="entry name" value="IRS_PTB"/>
    <property type="match status" value="1"/>
</dbReference>
<name>H3CKK9_TETNG</name>
<dbReference type="GO" id="GO:0005737">
    <property type="term" value="C:cytoplasm"/>
    <property type="evidence" value="ECO:0007669"/>
    <property type="project" value="TreeGrafter"/>
</dbReference>
<accession>H3CKK9</accession>
<reference evidence="5" key="3">
    <citation type="submission" date="2025-09" db="UniProtKB">
        <authorList>
            <consortium name="Ensembl"/>
        </authorList>
    </citation>
    <scope>IDENTIFICATION</scope>
</reference>
<evidence type="ECO:0000256" key="2">
    <source>
        <dbReference type="ARBA" id="ARBA00022553"/>
    </source>
</evidence>
<reference evidence="5" key="2">
    <citation type="submission" date="2025-08" db="UniProtKB">
        <authorList>
            <consortium name="Ensembl"/>
        </authorList>
    </citation>
    <scope>IDENTIFICATION</scope>
</reference>
<proteinExistence type="inferred from homology"/>
<dbReference type="GO" id="GO:0007265">
    <property type="term" value="P:Ras protein signal transduction"/>
    <property type="evidence" value="ECO:0007669"/>
    <property type="project" value="TreeGrafter"/>
</dbReference>
<dbReference type="SMART" id="SM00233">
    <property type="entry name" value="PH"/>
    <property type="match status" value="1"/>
</dbReference>
<dbReference type="CDD" id="cd01203">
    <property type="entry name" value="PTB_DOK1_DOK2_DOK3"/>
    <property type="match status" value="1"/>
</dbReference>
<dbReference type="GO" id="GO:0007169">
    <property type="term" value="P:cell surface receptor protein tyrosine kinase signaling pathway"/>
    <property type="evidence" value="ECO:0007669"/>
    <property type="project" value="TreeGrafter"/>
</dbReference>
<dbReference type="InterPro" id="IPR050996">
    <property type="entry name" value="Docking_Protein_DOK"/>
</dbReference>
<evidence type="ECO:0000313" key="6">
    <source>
        <dbReference type="Proteomes" id="UP000007303"/>
    </source>
</evidence>
<dbReference type="InParanoid" id="H3CKK9"/>
<dbReference type="AlphaFoldDB" id="H3CKK9"/>
<keyword evidence="2" id="KW-0597">Phosphoprotein</keyword>
<dbReference type="InterPro" id="IPR001849">
    <property type="entry name" value="PH_domain"/>
</dbReference>
<feature type="compositionally biased region" description="Low complexity" evidence="3">
    <location>
        <begin position="302"/>
        <end position="316"/>
    </location>
</feature>
<evidence type="ECO:0000256" key="1">
    <source>
        <dbReference type="ARBA" id="ARBA00010955"/>
    </source>
</evidence>
<dbReference type="HOGENOM" id="CLU_030101_2_0_1"/>
<dbReference type="InterPro" id="IPR011993">
    <property type="entry name" value="PH-like_dom_sf"/>
</dbReference>
<evidence type="ECO:0000256" key="3">
    <source>
        <dbReference type="SAM" id="MobiDB-lite"/>
    </source>
</evidence>
<comment type="similarity">
    <text evidence="1">Belongs to the DOK family. Type A subfamily.</text>
</comment>
<feature type="compositionally biased region" description="Low complexity" evidence="3">
    <location>
        <begin position="273"/>
        <end position="284"/>
    </location>
</feature>
<dbReference type="SUPFAM" id="SSF50729">
    <property type="entry name" value="PH domain-like"/>
    <property type="match status" value="2"/>
</dbReference>
<feature type="region of interest" description="Disordered" evidence="3">
    <location>
        <begin position="255"/>
        <end position="347"/>
    </location>
</feature>
<keyword evidence="6" id="KW-1185">Reference proteome</keyword>
<dbReference type="PANTHER" id="PTHR21258:SF14">
    <property type="entry name" value="DOCKING PROTEIN 2"/>
    <property type="match status" value="1"/>
</dbReference>
<sequence>VVMEEDIRKQGMLYLQQQRFGKRWKRVGWAVLYRENACSVSRLEFFECKDGGSVEKNDRSLRKHLEHKKVVRLADCIRVSEVELDGCPRDTGPFLIETTEKIYLFAAQRQQLDHWMHKLCEVAFPMNWTEPSMKKSLQREESEEGMEDNLLYSGRQTGRCDFSVCVRRTEASERCRLQGDYLLQADAEALQLLERRGGGVLLAWPYRHLRRFGRDKTSFSFEAGRRCPSGEGSFEFDTKQGNLLFKAVEAAISRQQSAAPAAPPADRTRRYNPTVPTTEQQPQQGAGSPPTPLPAPHPGRVSAPSAAEAEPEYSLPFDTVTVDTPKASGAAGPGGPSPDPLYDSIDE</sequence>
<protein>
    <recommendedName>
        <fullName evidence="4">IRS-type PTB domain-containing protein</fullName>
    </recommendedName>
</protein>
<organism evidence="5 6">
    <name type="scientific">Tetraodon nigroviridis</name>
    <name type="common">Spotted green pufferfish</name>
    <name type="synonym">Chelonodon nigroviridis</name>
    <dbReference type="NCBI Taxonomy" id="99883"/>
    <lineage>
        <taxon>Eukaryota</taxon>
        <taxon>Metazoa</taxon>
        <taxon>Chordata</taxon>
        <taxon>Craniata</taxon>
        <taxon>Vertebrata</taxon>
        <taxon>Euteleostomi</taxon>
        <taxon>Actinopterygii</taxon>
        <taxon>Neopterygii</taxon>
        <taxon>Teleostei</taxon>
        <taxon>Neoteleostei</taxon>
        <taxon>Acanthomorphata</taxon>
        <taxon>Eupercaria</taxon>
        <taxon>Tetraodontiformes</taxon>
        <taxon>Tetradontoidea</taxon>
        <taxon>Tetraodontidae</taxon>
        <taxon>Tetraodon</taxon>
    </lineage>
</organism>